<dbReference type="Pfam" id="PF07583">
    <property type="entry name" value="PSCyt2"/>
    <property type="match status" value="1"/>
</dbReference>
<dbReference type="GO" id="GO:0020037">
    <property type="term" value="F:heme binding"/>
    <property type="evidence" value="ECO:0007669"/>
    <property type="project" value="InterPro"/>
</dbReference>
<sequence>MLSRIAWSCFVAVWLFPGVPAFSADSTTEPEGEPSERASEAVDFAQDVRPILSDHCYACHGPDEKDRQAGLRLDTAEGIASVTDSGEDSELIRRVRSDDAYEVMPPPEFNKPLSAQQQQILASWAASGGHFQRHWAFVPPEKVEVPDSADHPIDHFIDRAIEDKGLQPNGPAGDSALLRRVCLDLTGLPPNRDQIERVQSGQLKYEALVDELLQSPEFGKHFGRYWLDLVRYADTHGLHLDNYREMWPYRDWVIDAINDNMPFDQFVTEQLAGDLLPDATLAQQVASGFNRLNVTTSEGGSIYEEVFARNVIDRTDAFGTIFLGLTTQCAVCHDHKFDPITQKDYYSLSAFFNSLDGRALDDNREDPPPVVTVPSDEQRQRLAEFDRELASLREEMAGDIASVDAAQRAWEQSIQSAGEGERHDRVEPLMPRSAKSKAGADLSIEQDGTVRLGGEIAATDTHTLVAPLGNTLAGGRWQTLKLEAFPDEATGRVGVSENGNVVLTEITVETHATGSEADPDGGWMPLPIRFAVADIEQEGGPFAVSYAIDQKRDDASGWAVNGQGPKGGRKAWFQIPDLAERIEAGDDQIRVRLDYRSKYAKHQFRAVRLSVSELPPAVSAENRVALGTLHSVGPFPVESVNPGFGRSFASQQDPFDADQEFPYRGQSYRWEPRPDWGPVDVIELPTDGDHVSVNLLHQGLEAPQPVTIDLLVGTSGGHVVFLNSKRIGESRQIDQLQPLQSVYKLELKKGHNDLYLKAVGDRRGDQLTYAFRSPAIELPDAVVRLARTSREERSTAQEESLRKYFREVQCVHPDWLALKDAMRGTEKAKSDLQDSLPTTLVWKELDEPREAKILIRGQYDQPGETVPRATPEFLPPMPEDAPSDRLGLARWLVDPANPLTARVAVNRFWQIVFGTGLVKSSEDFGNQGAAPSHPELLDYLAVDFREHGWDVKRLVRQMVTSRAYRRDAAVSQSAITLDPGNRFYARGPRHRLDAEVLRNQALALSGLLSDAAGGPSVKPPQPKGLWYAVGYTRSNTANFQADTDPSKVYRRSVYIFWKRTSAPPQMSTFDAPSRESCTARRERTNTPLQALVLMNETQYLQAAKHLAGRALTECPSSELSERVAWLFQTVTARLPNETELEELSQLLRDLLDHYDQQEAAAEALLAVDPARIDGATPAQQAAWMVVASTLLNLDEVINN</sequence>
<evidence type="ECO:0000259" key="4">
    <source>
        <dbReference type="Pfam" id="PF07635"/>
    </source>
</evidence>
<evidence type="ECO:0000259" key="2">
    <source>
        <dbReference type="Pfam" id="PF07583"/>
    </source>
</evidence>
<dbReference type="Pfam" id="PF07587">
    <property type="entry name" value="PSD1"/>
    <property type="match status" value="1"/>
</dbReference>
<organism evidence="5 6">
    <name type="scientific">Roseiconus nitratireducens</name>
    <dbReference type="NCBI Taxonomy" id="2605748"/>
    <lineage>
        <taxon>Bacteria</taxon>
        <taxon>Pseudomonadati</taxon>
        <taxon>Planctomycetota</taxon>
        <taxon>Planctomycetia</taxon>
        <taxon>Pirellulales</taxon>
        <taxon>Pirellulaceae</taxon>
        <taxon>Roseiconus</taxon>
    </lineage>
</organism>
<feature type="domain" description="DUF1553" evidence="3">
    <location>
        <begin position="884"/>
        <end position="1146"/>
    </location>
</feature>
<dbReference type="PANTHER" id="PTHR35889:SF3">
    <property type="entry name" value="F-BOX DOMAIN-CONTAINING PROTEIN"/>
    <property type="match status" value="1"/>
</dbReference>
<dbReference type="RefSeq" id="WP_150076964.1">
    <property type="nucleotide sequence ID" value="NZ_VWOX01000007.1"/>
</dbReference>
<protein>
    <submittedName>
        <fullName evidence="5">DUF1553 domain-containing protein</fullName>
    </submittedName>
</protein>
<reference evidence="5 6" key="1">
    <citation type="submission" date="2019-08" db="EMBL/GenBank/DDBJ databases">
        <authorList>
            <person name="Dhanesh K."/>
            <person name="Kumar G."/>
            <person name="Sasikala C."/>
            <person name="Venkata Ramana C."/>
        </authorList>
    </citation>
    <scope>NUCLEOTIDE SEQUENCE [LARGE SCALE GENOMIC DNA]</scope>
    <source>
        <strain evidence="5 6">JC645</strain>
    </source>
</reference>
<feature type="signal peptide" evidence="1">
    <location>
        <begin position="1"/>
        <end position="23"/>
    </location>
</feature>
<gene>
    <name evidence="5" type="ORF">FYK55_13485</name>
</gene>
<dbReference type="Proteomes" id="UP000324479">
    <property type="component" value="Unassembled WGS sequence"/>
</dbReference>
<feature type="domain" description="Cytochrome C Planctomycete-type" evidence="4">
    <location>
        <begin position="56"/>
        <end position="108"/>
    </location>
</feature>
<feature type="domain" description="DUF1549" evidence="2">
    <location>
        <begin position="152"/>
        <end position="355"/>
    </location>
</feature>
<evidence type="ECO:0000256" key="1">
    <source>
        <dbReference type="SAM" id="SignalP"/>
    </source>
</evidence>
<dbReference type="InterPro" id="IPR036909">
    <property type="entry name" value="Cyt_c-like_dom_sf"/>
</dbReference>
<dbReference type="Pfam" id="PF07635">
    <property type="entry name" value="PSCyt1"/>
    <property type="match status" value="1"/>
</dbReference>
<dbReference type="EMBL" id="VWOX01000007">
    <property type="protein sequence ID" value="KAA5542550.1"/>
    <property type="molecule type" value="Genomic_DNA"/>
</dbReference>
<dbReference type="InterPro" id="IPR011444">
    <property type="entry name" value="DUF1549"/>
</dbReference>
<keyword evidence="1" id="KW-0732">Signal</keyword>
<keyword evidence="6" id="KW-1185">Reference proteome</keyword>
<evidence type="ECO:0000313" key="5">
    <source>
        <dbReference type="EMBL" id="KAA5542550.1"/>
    </source>
</evidence>
<accession>A0A5M6D7T3</accession>
<dbReference type="InterPro" id="IPR022655">
    <property type="entry name" value="DUF1553"/>
</dbReference>
<comment type="caution">
    <text evidence="5">The sequence shown here is derived from an EMBL/GenBank/DDBJ whole genome shotgun (WGS) entry which is preliminary data.</text>
</comment>
<dbReference type="GO" id="GO:0009055">
    <property type="term" value="F:electron transfer activity"/>
    <property type="evidence" value="ECO:0007669"/>
    <property type="project" value="InterPro"/>
</dbReference>
<name>A0A5M6D7T3_9BACT</name>
<dbReference type="SUPFAM" id="SSF46626">
    <property type="entry name" value="Cytochrome c"/>
    <property type="match status" value="1"/>
</dbReference>
<evidence type="ECO:0000259" key="3">
    <source>
        <dbReference type="Pfam" id="PF07587"/>
    </source>
</evidence>
<dbReference type="PANTHER" id="PTHR35889">
    <property type="entry name" value="CYCLOINULO-OLIGOSACCHARIDE FRUCTANOTRANSFERASE-RELATED"/>
    <property type="match status" value="1"/>
</dbReference>
<feature type="chain" id="PRO_5024429555" evidence="1">
    <location>
        <begin position="24"/>
        <end position="1199"/>
    </location>
</feature>
<dbReference type="InterPro" id="IPR011429">
    <property type="entry name" value="Cyt_c_Planctomycete-type"/>
</dbReference>
<dbReference type="AlphaFoldDB" id="A0A5M6D7T3"/>
<proteinExistence type="predicted"/>
<evidence type="ECO:0000313" key="6">
    <source>
        <dbReference type="Proteomes" id="UP000324479"/>
    </source>
</evidence>